<keyword evidence="2" id="KW-0808">Transferase</keyword>
<keyword evidence="4" id="KW-0479">Metal-binding</keyword>
<evidence type="ECO:0000256" key="5">
    <source>
        <dbReference type="ARBA" id="ARBA00022842"/>
    </source>
</evidence>
<reference evidence="11" key="1">
    <citation type="submission" date="2020-10" db="EMBL/GenBank/DDBJ databases">
        <title>Paenihalocynthiibacter styelae gen. nov., sp. nov., isolated from stalked sea squirt Styela clava.</title>
        <authorList>
            <person name="Kim Y.-O."/>
            <person name="Yoon J.-H."/>
        </authorList>
    </citation>
    <scope>NUCLEOTIDE SEQUENCE</scope>
    <source>
        <strain evidence="11">MYP1-1</strain>
    </source>
</reference>
<feature type="domain" description="Reverse transcriptase" evidence="10">
    <location>
        <begin position="154"/>
        <end position="350"/>
    </location>
</feature>
<dbReference type="SUPFAM" id="SSF56672">
    <property type="entry name" value="DNA/RNA polymerases"/>
    <property type="match status" value="1"/>
</dbReference>
<dbReference type="PRINTS" id="PR00866">
    <property type="entry name" value="RNADNAPOLMS"/>
</dbReference>
<dbReference type="PANTHER" id="PTHR34047">
    <property type="entry name" value="NUCLEAR INTRON MATURASE 1, MITOCHONDRIAL-RELATED"/>
    <property type="match status" value="1"/>
</dbReference>
<evidence type="ECO:0000256" key="9">
    <source>
        <dbReference type="ARBA" id="ARBA00048173"/>
    </source>
</evidence>
<evidence type="ECO:0000256" key="8">
    <source>
        <dbReference type="ARBA" id="ARBA00034120"/>
    </source>
</evidence>
<sequence length="433" mass="47988">MNRTQFASSLAPSLLAPRWSETELSQCLLQRLPGQQKALSARLTAELLQTFPGPVAPPERQLVAGLRGRPTFERLYRHCAKQAIWPAPVLTQTRMQPASGLGRPEVPHLDTPGDFADWLPLPEDRLNYLADVDGRYACHAYRTIRHYHAVAEAKKSGGHRLIEAPKSQLKAVQRQILQGILRQIPVHEAAYGFAPGKGCADAARLHCGRDEVVCFDLADFFPSVSFAWVFGVFRHLGYPEAVTRLLAGLCTTETAPDVLVQFPFAMRQLYRIPHLPQGAPTSPALADILLFNLDCRLNALATKLGASYTRYVDDLTFSGPAGLGRGLLKLVPEIIRDEGFRSNPGKVRVMPSGGRQVVTGIVVNAHLNMRRAEFDQLKAEIHACGRPGDLRLSDPHYRARLIGRIQWLRHLNPIRGEKLLTLLGRAEAQKITA</sequence>
<dbReference type="EC" id="2.7.7.49" evidence="1"/>
<gene>
    <name evidence="11" type="ORF">H1D41_11055</name>
</gene>
<evidence type="ECO:0000256" key="6">
    <source>
        <dbReference type="ARBA" id="ARBA00022918"/>
    </source>
</evidence>
<evidence type="ECO:0000256" key="3">
    <source>
        <dbReference type="ARBA" id="ARBA00022695"/>
    </source>
</evidence>
<evidence type="ECO:0000256" key="2">
    <source>
        <dbReference type="ARBA" id="ARBA00022679"/>
    </source>
</evidence>
<dbReference type="GO" id="GO:0003964">
    <property type="term" value="F:RNA-directed DNA polymerase activity"/>
    <property type="evidence" value="ECO:0007669"/>
    <property type="project" value="UniProtKB-KW"/>
</dbReference>
<accession>A0A8J7LQC7</accession>
<keyword evidence="5" id="KW-0460">Magnesium</keyword>
<comment type="similarity">
    <text evidence="8">Belongs to the bacterial reverse transcriptase family.</text>
</comment>
<dbReference type="Proteomes" id="UP000640583">
    <property type="component" value="Unassembled WGS sequence"/>
</dbReference>
<evidence type="ECO:0000256" key="7">
    <source>
        <dbReference type="ARBA" id="ARBA00023118"/>
    </source>
</evidence>
<keyword evidence="12" id="KW-1185">Reference proteome</keyword>
<dbReference type="GO" id="GO:0046872">
    <property type="term" value="F:metal ion binding"/>
    <property type="evidence" value="ECO:0007669"/>
    <property type="project" value="UniProtKB-KW"/>
</dbReference>
<dbReference type="CDD" id="cd03487">
    <property type="entry name" value="RT_Bac_retron_II"/>
    <property type="match status" value="1"/>
</dbReference>
<dbReference type="InterPro" id="IPR051083">
    <property type="entry name" value="GrpII_Intron_Splice-Mob/Def"/>
</dbReference>
<dbReference type="InterPro" id="IPR043502">
    <property type="entry name" value="DNA/RNA_pol_sf"/>
</dbReference>
<protein>
    <recommendedName>
        <fullName evidence="1">RNA-directed DNA polymerase</fullName>
        <ecNumber evidence="1">2.7.7.49</ecNumber>
    </recommendedName>
</protein>
<dbReference type="InterPro" id="IPR000123">
    <property type="entry name" value="Reverse_transcriptase_msDNA"/>
</dbReference>
<keyword evidence="7" id="KW-0051">Antiviral defense</keyword>
<evidence type="ECO:0000256" key="4">
    <source>
        <dbReference type="ARBA" id="ARBA00022723"/>
    </source>
</evidence>
<dbReference type="AlphaFoldDB" id="A0A8J7LQC7"/>
<name>A0A8J7LQC7_9RHOB</name>
<keyword evidence="6 11" id="KW-0695">RNA-directed DNA polymerase</keyword>
<comment type="caution">
    <text evidence="11">The sequence shown here is derived from an EMBL/GenBank/DDBJ whole genome shotgun (WGS) entry which is preliminary data.</text>
</comment>
<dbReference type="GO" id="GO:0003723">
    <property type="term" value="F:RNA binding"/>
    <property type="evidence" value="ECO:0007669"/>
    <property type="project" value="InterPro"/>
</dbReference>
<evidence type="ECO:0000313" key="12">
    <source>
        <dbReference type="Proteomes" id="UP000640583"/>
    </source>
</evidence>
<proteinExistence type="inferred from homology"/>
<dbReference type="RefSeq" id="WP_228848964.1">
    <property type="nucleotide sequence ID" value="NZ_JADCKQ010000007.1"/>
</dbReference>
<dbReference type="InterPro" id="IPR000477">
    <property type="entry name" value="RT_dom"/>
</dbReference>
<evidence type="ECO:0000259" key="10">
    <source>
        <dbReference type="Pfam" id="PF00078"/>
    </source>
</evidence>
<keyword evidence="3" id="KW-0548">Nucleotidyltransferase</keyword>
<organism evidence="11 12">
    <name type="scientific">Halocynthiibacter styelae</name>
    <dbReference type="NCBI Taxonomy" id="2761955"/>
    <lineage>
        <taxon>Bacteria</taxon>
        <taxon>Pseudomonadati</taxon>
        <taxon>Pseudomonadota</taxon>
        <taxon>Alphaproteobacteria</taxon>
        <taxon>Rhodobacterales</taxon>
        <taxon>Paracoccaceae</taxon>
        <taxon>Halocynthiibacter</taxon>
    </lineage>
</organism>
<dbReference type="PANTHER" id="PTHR34047:SF7">
    <property type="entry name" value="RNA-DIRECTED DNA POLYMERASE"/>
    <property type="match status" value="1"/>
</dbReference>
<dbReference type="GO" id="GO:0051607">
    <property type="term" value="P:defense response to virus"/>
    <property type="evidence" value="ECO:0007669"/>
    <property type="project" value="UniProtKB-KW"/>
</dbReference>
<comment type="catalytic activity">
    <reaction evidence="9">
        <text>DNA(n) + a 2'-deoxyribonucleoside 5'-triphosphate = DNA(n+1) + diphosphate</text>
        <dbReference type="Rhea" id="RHEA:22508"/>
        <dbReference type="Rhea" id="RHEA-COMP:17339"/>
        <dbReference type="Rhea" id="RHEA-COMP:17340"/>
        <dbReference type="ChEBI" id="CHEBI:33019"/>
        <dbReference type="ChEBI" id="CHEBI:61560"/>
        <dbReference type="ChEBI" id="CHEBI:173112"/>
        <dbReference type="EC" id="2.7.7.49"/>
    </reaction>
</comment>
<evidence type="ECO:0000256" key="1">
    <source>
        <dbReference type="ARBA" id="ARBA00012493"/>
    </source>
</evidence>
<dbReference type="EMBL" id="JADCKQ010000007">
    <property type="protein sequence ID" value="MBI1494177.1"/>
    <property type="molecule type" value="Genomic_DNA"/>
</dbReference>
<evidence type="ECO:0000313" key="11">
    <source>
        <dbReference type="EMBL" id="MBI1494177.1"/>
    </source>
</evidence>
<dbReference type="Pfam" id="PF00078">
    <property type="entry name" value="RVT_1"/>
    <property type="match status" value="1"/>
</dbReference>